<dbReference type="Gene3D" id="3.40.50.1820">
    <property type="entry name" value="alpha/beta hydrolase"/>
    <property type="match status" value="1"/>
</dbReference>
<dbReference type="InterPro" id="IPR029058">
    <property type="entry name" value="AB_hydrolase_fold"/>
</dbReference>
<evidence type="ECO:0000313" key="1">
    <source>
        <dbReference type="EMBL" id="KNB08902.1"/>
    </source>
</evidence>
<dbReference type="KEGG" id="fox:FOXG_09604"/>
<reference evidence="1" key="1">
    <citation type="submission" date="2007-04" db="EMBL/GenBank/DDBJ databases">
        <authorList>
            <consortium name="The Broad Institute Genome Sequencing Platform"/>
            <person name="Birren B."/>
            <person name="Lander E."/>
            <person name="Galagan J."/>
            <person name="Nusbaum C."/>
            <person name="Devon K."/>
            <person name="Ma L.-J."/>
            <person name="Jaffe D."/>
            <person name="Butler J."/>
            <person name="Alvarez P."/>
            <person name="Gnerre S."/>
            <person name="Grabherr M."/>
            <person name="Kleber M."/>
            <person name="Mauceli E."/>
            <person name="Brockman W."/>
            <person name="MacCallum I.A."/>
            <person name="Young S."/>
            <person name="LaButti K."/>
            <person name="DeCaprio D."/>
            <person name="Crawford M."/>
            <person name="Koehrsen M."/>
            <person name="Engels R."/>
            <person name="Montgomery P."/>
            <person name="Pearson M."/>
            <person name="Howarth C."/>
            <person name="Larson L."/>
            <person name="White J."/>
            <person name="O'Leary S."/>
            <person name="Kodira C."/>
            <person name="Zeng Q."/>
            <person name="Yandava C."/>
            <person name="Alvarado L."/>
            <person name="Kistler C."/>
            <person name="Shim W.-B."/>
            <person name="Kang S."/>
            <person name="Woloshuk C."/>
        </authorList>
    </citation>
    <scope>NUCLEOTIDE SEQUENCE</scope>
    <source>
        <strain evidence="1">4287</strain>
    </source>
</reference>
<dbReference type="GeneID" id="28951147"/>
<evidence type="ECO:0008006" key="3">
    <source>
        <dbReference type="Google" id="ProtNLM"/>
    </source>
</evidence>
<dbReference type="OrthoDB" id="294702at2759"/>
<dbReference type="AlphaFoldDB" id="A0A0J9WPE7"/>
<name>A0A0J9WPE7_FUSO4</name>
<evidence type="ECO:0000313" key="2">
    <source>
        <dbReference type="Proteomes" id="UP000009097"/>
    </source>
</evidence>
<gene>
    <name evidence="1" type="ORF">FOXG_09604</name>
</gene>
<dbReference type="RefSeq" id="XP_018246947.1">
    <property type="nucleotide sequence ID" value="XM_018388815.1"/>
</dbReference>
<proteinExistence type="predicted"/>
<dbReference type="VEuPathDB" id="FungiDB:FOXG_09604"/>
<sequence length="137" mass="15907">MEGIFLAAAQDPDPTKMEAVWREQIKVFEPKDREVLEKPNTFQSAIRVFRQVYAQGGVGHGREMKLNTEPWGFNVEDIDYEGIRLWYGSADENTSPEMGRYMAGRLPKAVYKEYPGETHYTIWREELVTEFLKDLLG</sequence>
<protein>
    <recommendedName>
        <fullName evidence="3">AB hydrolase-1 domain-containing protein</fullName>
    </recommendedName>
</protein>
<dbReference type="EMBL" id="DS231707">
    <property type="protein sequence ID" value="KNB08902.1"/>
    <property type="molecule type" value="Genomic_DNA"/>
</dbReference>
<reference evidence="1" key="2">
    <citation type="journal article" date="2010" name="Nature">
        <title>Comparative genomics reveals mobile pathogenicity chromosomes in Fusarium.</title>
        <authorList>
            <person name="Ma L.J."/>
            <person name="van der Does H.C."/>
            <person name="Borkovich K.A."/>
            <person name="Coleman J.J."/>
            <person name="Daboussi M.J."/>
            <person name="Di Pietro A."/>
            <person name="Dufresne M."/>
            <person name="Freitag M."/>
            <person name="Grabherr M."/>
            <person name="Henrissat B."/>
            <person name="Houterman P.M."/>
            <person name="Kang S."/>
            <person name="Shim W.B."/>
            <person name="Woloshuk C."/>
            <person name="Xie X."/>
            <person name="Xu J.R."/>
            <person name="Antoniw J."/>
            <person name="Baker S.E."/>
            <person name="Bluhm B.H."/>
            <person name="Breakspear A."/>
            <person name="Brown D.W."/>
            <person name="Butchko R.A."/>
            <person name="Chapman S."/>
            <person name="Coulson R."/>
            <person name="Coutinho P.M."/>
            <person name="Danchin E.G."/>
            <person name="Diener A."/>
            <person name="Gale L.R."/>
            <person name="Gardiner D.M."/>
            <person name="Goff S."/>
            <person name="Hammond-Kosack K.E."/>
            <person name="Hilburn K."/>
            <person name="Hua-Van A."/>
            <person name="Jonkers W."/>
            <person name="Kazan K."/>
            <person name="Kodira C.D."/>
            <person name="Koehrsen M."/>
            <person name="Kumar L."/>
            <person name="Lee Y.H."/>
            <person name="Li L."/>
            <person name="Manners J.M."/>
            <person name="Miranda-Saavedra D."/>
            <person name="Mukherjee M."/>
            <person name="Park G."/>
            <person name="Park J."/>
            <person name="Park S.Y."/>
            <person name="Proctor R.H."/>
            <person name="Regev A."/>
            <person name="Ruiz-Roldan M.C."/>
            <person name="Sain D."/>
            <person name="Sakthikumar S."/>
            <person name="Sykes S."/>
            <person name="Schwartz D.C."/>
            <person name="Turgeon B.G."/>
            <person name="Wapinski I."/>
            <person name="Yoder O."/>
            <person name="Young S."/>
            <person name="Zeng Q."/>
            <person name="Zhou S."/>
            <person name="Galagan J."/>
            <person name="Cuomo C.A."/>
            <person name="Kistler H.C."/>
            <person name="Rep M."/>
        </authorList>
    </citation>
    <scope>NUCLEOTIDE SEQUENCE [LARGE SCALE GENOMIC DNA]</scope>
    <source>
        <strain evidence="1">4287</strain>
    </source>
</reference>
<organism evidence="1 2">
    <name type="scientific">Fusarium oxysporum f. sp. lycopersici (strain 4287 / CBS 123668 / FGSC 9935 / NRRL 34936)</name>
    <name type="common">Fusarium vascular wilt of tomato</name>
    <dbReference type="NCBI Taxonomy" id="426428"/>
    <lineage>
        <taxon>Eukaryota</taxon>
        <taxon>Fungi</taxon>
        <taxon>Dikarya</taxon>
        <taxon>Ascomycota</taxon>
        <taxon>Pezizomycotina</taxon>
        <taxon>Sordariomycetes</taxon>
        <taxon>Hypocreomycetidae</taxon>
        <taxon>Hypocreales</taxon>
        <taxon>Nectriaceae</taxon>
        <taxon>Fusarium</taxon>
        <taxon>Fusarium oxysporum species complex</taxon>
    </lineage>
</organism>
<dbReference type="SUPFAM" id="SSF53474">
    <property type="entry name" value="alpha/beta-Hydrolases"/>
    <property type="match status" value="1"/>
</dbReference>
<accession>A0A0J9WPE7</accession>
<dbReference type="Proteomes" id="UP000009097">
    <property type="component" value="Unassembled WGS sequence"/>
</dbReference>